<evidence type="ECO:0000313" key="2">
    <source>
        <dbReference type="EMBL" id="CAE8724691.1"/>
    </source>
</evidence>
<evidence type="ECO:0000313" key="3">
    <source>
        <dbReference type="Proteomes" id="UP000626109"/>
    </source>
</evidence>
<feature type="region of interest" description="Disordered" evidence="1">
    <location>
        <begin position="182"/>
        <end position="201"/>
    </location>
</feature>
<proteinExistence type="predicted"/>
<feature type="compositionally biased region" description="Gly residues" evidence="1">
    <location>
        <begin position="309"/>
        <end position="319"/>
    </location>
</feature>
<gene>
    <name evidence="2" type="ORF">PGLA2088_LOCUS43815</name>
</gene>
<protein>
    <submittedName>
        <fullName evidence="2">Uncharacterized protein</fullName>
    </submittedName>
</protein>
<sequence length="319" mass="34436">MAERIRLLIPAGERQSHLIPCRWVADSEVKDGWAKPEEECLLGSLQWSAVVLGERTIDLEVSLLRASHEAEGPPSIRWLQQKSSGRSFQGSFVPAEDPLFTDHDPAAFDAVLFEFDNTYSWWTEKEVELVTIRTSLEPANSGPPPLPALRPLSPLLRCTGCGPWGSELLGVCSELPKLRVPAAPTHGENSSNNNSNNNNIGDEKEQQTLRFVEKLDFWLEAAAAQCPEPSEASEVLGADAILSGILQLRSMCREPIVKVKASRSSSKLAAVLDSTSLGKNPPSEEAASFLGGASEQSEETALGLDDGPLTGGGEGEQQP</sequence>
<organism evidence="2 3">
    <name type="scientific">Polarella glacialis</name>
    <name type="common">Dinoflagellate</name>
    <dbReference type="NCBI Taxonomy" id="89957"/>
    <lineage>
        <taxon>Eukaryota</taxon>
        <taxon>Sar</taxon>
        <taxon>Alveolata</taxon>
        <taxon>Dinophyceae</taxon>
        <taxon>Suessiales</taxon>
        <taxon>Suessiaceae</taxon>
        <taxon>Polarella</taxon>
    </lineage>
</organism>
<dbReference type="EMBL" id="CAJNNW010034938">
    <property type="protein sequence ID" value="CAE8724691.1"/>
    <property type="molecule type" value="Genomic_DNA"/>
</dbReference>
<evidence type="ECO:0000256" key="1">
    <source>
        <dbReference type="SAM" id="MobiDB-lite"/>
    </source>
</evidence>
<accession>A0A813LFU1</accession>
<feature type="compositionally biased region" description="Low complexity" evidence="1">
    <location>
        <begin position="189"/>
        <end position="199"/>
    </location>
</feature>
<dbReference type="Proteomes" id="UP000626109">
    <property type="component" value="Unassembled WGS sequence"/>
</dbReference>
<reference evidence="2" key="1">
    <citation type="submission" date="2021-02" db="EMBL/GenBank/DDBJ databases">
        <authorList>
            <person name="Dougan E. K."/>
            <person name="Rhodes N."/>
            <person name="Thang M."/>
            <person name="Chan C."/>
        </authorList>
    </citation>
    <scope>NUCLEOTIDE SEQUENCE</scope>
</reference>
<name>A0A813LFU1_POLGL</name>
<dbReference type="AlphaFoldDB" id="A0A813LFU1"/>
<comment type="caution">
    <text evidence="2">The sequence shown here is derived from an EMBL/GenBank/DDBJ whole genome shotgun (WGS) entry which is preliminary data.</text>
</comment>
<feature type="region of interest" description="Disordered" evidence="1">
    <location>
        <begin position="275"/>
        <end position="319"/>
    </location>
</feature>